<feature type="region of interest" description="Disordered" evidence="1">
    <location>
        <begin position="650"/>
        <end position="669"/>
    </location>
</feature>
<comment type="caution">
    <text evidence="2">The sequence shown here is derived from an EMBL/GenBank/DDBJ whole genome shotgun (WGS) entry which is preliminary data.</text>
</comment>
<feature type="compositionally biased region" description="Acidic residues" evidence="1">
    <location>
        <begin position="512"/>
        <end position="522"/>
    </location>
</feature>
<evidence type="ECO:0000313" key="3">
    <source>
        <dbReference type="Proteomes" id="UP000023152"/>
    </source>
</evidence>
<name>X6NBJ4_RETFI</name>
<dbReference type="EMBL" id="ASPP01010078">
    <property type="protein sequence ID" value="ETO23268.1"/>
    <property type="molecule type" value="Genomic_DNA"/>
</dbReference>
<evidence type="ECO:0000256" key="1">
    <source>
        <dbReference type="SAM" id="MobiDB-lite"/>
    </source>
</evidence>
<protein>
    <submittedName>
        <fullName evidence="2">Uncharacterized protein</fullName>
    </submittedName>
</protein>
<proteinExistence type="predicted"/>
<sequence>MPLSTDLSEDDNISLEETKLKRLQSLRELFLDSSNGNASCCYLTHLQTLGMPANELEFLVNHRFSFEEPKYRSSRYSISDYDIPLLVQALKHCNKENTLNDEDKLSPWVLVCELLMDMGASVNVTVIHGSSKVDWSPLYYIENLSYPTQKYLLPKMLKAVNFDDLPALIHVRHNVTKPFYRTVKPSVPGLPSREILHIFLLHQMKLVEFNPPIEKDNQAFFLRFHPLYVYVLHTQFHEVRNELSEFMLVELCKSFSHIKDVAHIVLDYIFPDTENEEWWLNRFNYERNDTIKKKKQHLEKKYNFEKKNSTNEWQVMVLQLFDNIECHDLFNPSNGIFNAEENYWKSRLFADQNVLNEFFSFEERTKQLQCSPSIVNSSFVFFLCLFSLISLFHWDHMLSLLLFGRVIIPLRNIRKLPVIGKEDNTKELSSSNGNFSVNELEKQLEEEKLKKWKENFQLFQQCFHHFHRTMLAFFAMHPIVSNDGHVNSEKDGHEHEHNGENGHVNGNKYKEEDENEEEEEEPVHDNPYPLQFPLFNRIHYVDLFQFNYQVYLPDKSKYSWERYHSNSVTAWYIFIKDWLRCLWNEEKQYDLVWYLFSHCKMWCDDFYHGIHQVQYMSFTSTYASGQTPQKLDEENKTKAYLPDKTPLCEEKENEHNKHKDKDSNKKKQTDMTESEGVICEFLIPLYQYISQRKTDFLTDPLVIQTGFQWDDNQHFFMMTDSAKTLPQIVEYFQNMGIASKFTDQPPPSQTSVSDTKSWGQTLFSWYQKLSTTTKKLKKKLCFEEHILYNSFIRIFFSTNNAWKKSTSKRYTFKTVRVSKYSNSGNTFITRVPFKQEPICPIV</sequence>
<gene>
    <name evidence="2" type="ORF">RFI_13917</name>
</gene>
<keyword evidence="3" id="KW-1185">Reference proteome</keyword>
<accession>X6NBJ4</accession>
<evidence type="ECO:0000313" key="2">
    <source>
        <dbReference type="EMBL" id="ETO23268.1"/>
    </source>
</evidence>
<reference evidence="2 3" key="1">
    <citation type="journal article" date="2013" name="Curr. Biol.">
        <title>The Genome of the Foraminiferan Reticulomyxa filosa.</title>
        <authorList>
            <person name="Glockner G."/>
            <person name="Hulsmann N."/>
            <person name="Schleicher M."/>
            <person name="Noegel A.A."/>
            <person name="Eichinger L."/>
            <person name="Gallinger C."/>
            <person name="Pawlowski J."/>
            <person name="Sierra R."/>
            <person name="Euteneuer U."/>
            <person name="Pillet L."/>
            <person name="Moustafa A."/>
            <person name="Platzer M."/>
            <person name="Groth M."/>
            <person name="Szafranski K."/>
            <person name="Schliwa M."/>
        </authorList>
    </citation>
    <scope>NUCLEOTIDE SEQUENCE [LARGE SCALE GENOMIC DNA]</scope>
</reference>
<dbReference type="Proteomes" id="UP000023152">
    <property type="component" value="Unassembled WGS sequence"/>
</dbReference>
<organism evidence="2 3">
    <name type="scientific">Reticulomyxa filosa</name>
    <dbReference type="NCBI Taxonomy" id="46433"/>
    <lineage>
        <taxon>Eukaryota</taxon>
        <taxon>Sar</taxon>
        <taxon>Rhizaria</taxon>
        <taxon>Retaria</taxon>
        <taxon>Foraminifera</taxon>
        <taxon>Monothalamids</taxon>
        <taxon>Reticulomyxidae</taxon>
        <taxon>Reticulomyxa</taxon>
    </lineage>
</organism>
<feature type="compositionally biased region" description="Basic and acidic residues" evidence="1">
    <location>
        <begin position="486"/>
        <end position="500"/>
    </location>
</feature>
<feature type="region of interest" description="Disordered" evidence="1">
    <location>
        <begin position="485"/>
        <end position="524"/>
    </location>
</feature>
<dbReference type="AlphaFoldDB" id="X6NBJ4"/>